<dbReference type="GO" id="GO:0006506">
    <property type="term" value="P:GPI anchor biosynthetic process"/>
    <property type="evidence" value="ECO:0007669"/>
    <property type="project" value="UniProtKB-UniPathway"/>
</dbReference>
<dbReference type="FunCoup" id="A0A317XWT1">
    <property type="interactions" value="215"/>
</dbReference>
<organism evidence="4 5">
    <name type="scientific">Testicularia cyperi</name>
    <dbReference type="NCBI Taxonomy" id="1882483"/>
    <lineage>
        <taxon>Eukaryota</taxon>
        <taxon>Fungi</taxon>
        <taxon>Dikarya</taxon>
        <taxon>Basidiomycota</taxon>
        <taxon>Ustilaginomycotina</taxon>
        <taxon>Ustilaginomycetes</taxon>
        <taxon>Ustilaginales</taxon>
        <taxon>Anthracoideaceae</taxon>
        <taxon>Testicularia</taxon>
    </lineage>
</organism>
<dbReference type="InParanoid" id="A0A317XWT1"/>
<dbReference type="GO" id="GO:0005783">
    <property type="term" value="C:endoplasmic reticulum"/>
    <property type="evidence" value="ECO:0007669"/>
    <property type="project" value="TreeGrafter"/>
</dbReference>
<evidence type="ECO:0000256" key="3">
    <source>
        <dbReference type="SAM" id="Phobius"/>
    </source>
</evidence>
<dbReference type="InterPro" id="IPR003737">
    <property type="entry name" value="GlcNAc_PI_deacetylase-related"/>
</dbReference>
<comment type="similarity">
    <text evidence="1">Belongs to the PIGL family.</text>
</comment>
<evidence type="ECO:0000313" key="5">
    <source>
        <dbReference type="Proteomes" id="UP000246740"/>
    </source>
</evidence>
<dbReference type="GO" id="GO:0016020">
    <property type="term" value="C:membrane"/>
    <property type="evidence" value="ECO:0007669"/>
    <property type="project" value="GOC"/>
</dbReference>
<dbReference type="Pfam" id="PF02585">
    <property type="entry name" value="PIG-L"/>
    <property type="match status" value="1"/>
</dbReference>
<dbReference type="AlphaFoldDB" id="A0A317XWT1"/>
<dbReference type="OrthoDB" id="440160at2759"/>
<gene>
    <name evidence="4" type="ORF">BCV70DRAFT_183028</name>
</gene>
<evidence type="ECO:0000256" key="1">
    <source>
        <dbReference type="ARBA" id="ARBA00006066"/>
    </source>
</evidence>
<dbReference type="EMBL" id="KZ819188">
    <property type="protein sequence ID" value="PWZ02714.1"/>
    <property type="molecule type" value="Genomic_DNA"/>
</dbReference>
<proteinExistence type="inferred from homology"/>
<keyword evidence="3" id="KW-0472">Membrane</keyword>
<dbReference type="STRING" id="1882483.A0A317XWT1"/>
<dbReference type="GO" id="GO:0000225">
    <property type="term" value="F:N-acetylglucosaminylphosphatidylinositol deacetylase activity"/>
    <property type="evidence" value="ECO:0007669"/>
    <property type="project" value="UniProtKB-EC"/>
</dbReference>
<dbReference type="InterPro" id="IPR024078">
    <property type="entry name" value="LmbE-like_dom_sf"/>
</dbReference>
<dbReference type="SUPFAM" id="SSF102588">
    <property type="entry name" value="LmbE-like"/>
    <property type="match status" value="1"/>
</dbReference>
<dbReference type="PANTHER" id="PTHR12993:SF11">
    <property type="entry name" value="N-ACETYLGLUCOSAMINYL-PHOSPHATIDYLINOSITOL DE-N-ACETYLASE"/>
    <property type="match status" value="1"/>
</dbReference>
<keyword evidence="5" id="KW-1185">Reference proteome</keyword>
<dbReference type="Proteomes" id="UP000246740">
    <property type="component" value="Unassembled WGS sequence"/>
</dbReference>
<dbReference type="EC" id="3.5.1.89" evidence="2"/>
<evidence type="ECO:0000313" key="4">
    <source>
        <dbReference type="EMBL" id="PWZ02714.1"/>
    </source>
</evidence>
<keyword evidence="3" id="KW-1133">Transmembrane helix</keyword>
<evidence type="ECO:0000256" key="2">
    <source>
        <dbReference type="ARBA" id="ARBA00012176"/>
    </source>
</evidence>
<reference evidence="4 5" key="1">
    <citation type="journal article" date="2018" name="Mol. Biol. Evol.">
        <title>Broad Genomic Sampling Reveals a Smut Pathogenic Ancestry of the Fungal Clade Ustilaginomycotina.</title>
        <authorList>
            <person name="Kijpornyongpan T."/>
            <person name="Mondo S.J."/>
            <person name="Barry K."/>
            <person name="Sandor L."/>
            <person name="Lee J."/>
            <person name="Lipzen A."/>
            <person name="Pangilinan J."/>
            <person name="LaButti K."/>
            <person name="Hainaut M."/>
            <person name="Henrissat B."/>
            <person name="Grigoriev I.V."/>
            <person name="Spatafora J.W."/>
            <person name="Aime M.C."/>
        </authorList>
    </citation>
    <scope>NUCLEOTIDE SEQUENCE [LARGE SCALE GENOMIC DNA]</scope>
    <source>
        <strain evidence="4 5">MCA 3645</strain>
    </source>
</reference>
<dbReference type="PANTHER" id="PTHR12993">
    <property type="entry name" value="N-ACETYLGLUCOSAMINYL-PHOSPHATIDYLINOSITOL DE-N-ACETYLASE-RELATED"/>
    <property type="match status" value="1"/>
</dbReference>
<name>A0A317XWT1_9BASI</name>
<keyword evidence="3" id="KW-0812">Transmembrane</keyword>
<dbReference type="UniPathway" id="UPA00196"/>
<protein>
    <recommendedName>
        <fullName evidence="2">N-acetylglucosaminylphosphatidylinositol deacetylase</fullName>
        <ecNumber evidence="2">3.5.1.89</ecNumber>
    </recommendedName>
</protein>
<accession>A0A317XWT1</accession>
<sequence>MADVGGVPNNLQLIRQAIPRPRFFLALLIGSVLVQFFISGLRVKTEGDATGRLLPKSVLVVTAHPDDEAMFFGPSVQGLSGAGVDIYALCLSTGNADGLGLARSGELYASYETLGLKPGQIKYLEDAQLQDGMDTHWDPNHVASTIRTHIGSLPDPVEAIVSFDWRGVSSHPNHVAAFNGSTIVSESSKLPLYILPSMDIWEKYNSIPFAVWETITYSGKPPDAHSSAESSSNPIASFSPPAEIHILSSPSQYLITVQAMLKHHTQLVWFRYLHLVFSRYMFANQLVLYKPGMELVEGQDDD</sequence>
<dbReference type="Gene3D" id="3.40.50.10320">
    <property type="entry name" value="LmbE-like"/>
    <property type="match status" value="1"/>
</dbReference>
<feature type="transmembrane region" description="Helical" evidence="3">
    <location>
        <begin position="23"/>
        <end position="43"/>
    </location>
</feature>